<sequence>MDWSLRACGRRGHLTYRPTETDLADRLTADTAIGTVWRCLRCGDFVLSEPKLTGPANEAPIVLRGPALRDAVILRLLSAERAIRGLLLLLAAYGVFEFRTVKGSLQMAFEQYLPLVKPLADQIGYDLTNAGPVRLIEGAFSVSANALIWIALGVLLYALLQLTEATGLWLLKRWGEYVAVIGTSLFLPLEIYELIEKITVIRIGALLINIVAVIYLVWTKRLFGARGGRAAHEAERHSESVLEVEQAALKASTPVPATTD</sequence>
<dbReference type="Proteomes" id="UP001500618">
    <property type="component" value="Unassembled WGS sequence"/>
</dbReference>
<evidence type="ECO:0000313" key="3">
    <source>
        <dbReference type="Proteomes" id="UP001500618"/>
    </source>
</evidence>
<dbReference type="InterPro" id="IPR021125">
    <property type="entry name" value="DUF2127"/>
</dbReference>
<proteinExistence type="predicted"/>
<evidence type="ECO:0000313" key="2">
    <source>
        <dbReference type="EMBL" id="GAA1659608.1"/>
    </source>
</evidence>
<feature type="transmembrane region" description="Helical" evidence="1">
    <location>
        <begin position="142"/>
        <end position="162"/>
    </location>
</feature>
<reference evidence="2 3" key="1">
    <citation type="journal article" date="2019" name="Int. J. Syst. Evol. Microbiol.">
        <title>The Global Catalogue of Microorganisms (GCM) 10K type strain sequencing project: providing services to taxonomists for standard genome sequencing and annotation.</title>
        <authorList>
            <consortium name="The Broad Institute Genomics Platform"/>
            <consortium name="The Broad Institute Genome Sequencing Center for Infectious Disease"/>
            <person name="Wu L."/>
            <person name="Ma J."/>
        </authorList>
    </citation>
    <scope>NUCLEOTIDE SEQUENCE [LARGE SCALE GENOMIC DNA]</scope>
    <source>
        <strain evidence="2 3">JCM 14718</strain>
    </source>
</reference>
<dbReference type="Pfam" id="PF09900">
    <property type="entry name" value="DUF2127"/>
    <property type="match status" value="1"/>
</dbReference>
<dbReference type="EMBL" id="BAAANY010000002">
    <property type="protein sequence ID" value="GAA1659608.1"/>
    <property type="molecule type" value="Genomic_DNA"/>
</dbReference>
<keyword evidence="3" id="KW-1185">Reference proteome</keyword>
<comment type="caution">
    <text evidence="2">The sequence shown here is derived from an EMBL/GenBank/DDBJ whole genome shotgun (WGS) entry which is preliminary data.</text>
</comment>
<feature type="transmembrane region" description="Helical" evidence="1">
    <location>
        <begin position="198"/>
        <end position="218"/>
    </location>
</feature>
<keyword evidence="1" id="KW-0472">Membrane</keyword>
<gene>
    <name evidence="2" type="ORF">GCM10009765_06210</name>
</gene>
<dbReference type="RefSeq" id="WP_344306921.1">
    <property type="nucleotide sequence ID" value="NZ_BAAANY010000002.1"/>
</dbReference>
<protein>
    <submittedName>
        <fullName evidence="2">DUF2127 domain-containing protein</fullName>
    </submittedName>
</protein>
<name>A0ABN2FU32_9ACTN</name>
<organism evidence="2 3">
    <name type="scientific">Fodinicola feengrottensis</name>
    <dbReference type="NCBI Taxonomy" id="435914"/>
    <lineage>
        <taxon>Bacteria</taxon>
        <taxon>Bacillati</taxon>
        <taxon>Actinomycetota</taxon>
        <taxon>Actinomycetes</taxon>
        <taxon>Mycobacteriales</taxon>
        <taxon>Fodinicola</taxon>
    </lineage>
</organism>
<keyword evidence="1" id="KW-1133">Transmembrane helix</keyword>
<accession>A0ABN2FU32</accession>
<evidence type="ECO:0000256" key="1">
    <source>
        <dbReference type="SAM" id="Phobius"/>
    </source>
</evidence>
<keyword evidence="1" id="KW-0812">Transmembrane</keyword>